<dbReference type="EMBL" id="RCVM01000002">
    <property type="protein sequence ID" value="RLY04762.1"/>
    <property type="molecule type" value="Genomic_DNA"/>
</dbReference>
<evidence type="ECO:0000313" key="9">
    <source>
        <dbReference type="EMBL" id="RLY04762.1"/>
    </source>
</evidence>
<proteinExistence type="predicted"/>
<evidence type="ECO:0000256" key="6">
    <source>
        <dbReference type="ARBA" id="ARBA00022723"/>
    </source>
</evidence>
<dbReference type="GO" id="GO:0046872">
    <property type="term" value="F:metal ion binding"/>
    <property type="evidence" value="ECO:0007669"/>
    <property type="project" value="UniProtKB-KW"/>
</dbReference>
<keyword evidence="7" id="KW-0378">Hydrolase</keyword>
<accession>A0A3L9E038</accession>
<dbReference type="InterPro" id="IPR006674">
    <property type="entry name" value="HD_domain"/>
</dbReference>
<evidence type="ECO:0000256" key="3">
    <source>
        <dbReference type="ARBA" id="ARBA00001941"/>
    </source>
</evidence>
<dbReference type="Gene3D" id="1.10.3210.10">
    <property type="entry name" value="Hypothetical protein af1432"/>
    <property type="match status" value="1"/>
</dbReference>
<dbReference type="InterPro" id="IPR039356">
    <property type="entry name" value="YfbR/HDDC2"/>
</dbReference>
<dbReference type="InterPro" id="IPR003607">
    <property type="entry name" value="HD/PDEase_dom"/>
</dbReference>
<comment type="cofactor">
    <cofactor evidence="2">
        <name>Mn(2+)</name>
        <dbReference type="ChEBI" id="CHEBI:29035"/>
    </cofactor>
</comment>
<dbReference type="RefSeq" id="WP_121834603.1">
    <property type="nucleotide sequence ID" value="NZ_CP163513.1"/>
</dbReference>
<keyword evidence="10" id="KW-1185">Reference proteome</keyword>
<dbReference type="Proteomes" id="UP000279194">
    <property type="component" value="Unassembled WGS sequence"/>
</dbReference>
<evidence type="ECO:0000256" key="4">
    <source>
        <dbReference type="ARBA" id="ARBA00011738"/>
    </source>
</evidence>
<name>A0A3L9E038_9STRE</name>
<dbReference type="SUPFAM" id="SSF109604">
    <property type="entry name" value="HD-domain/PDEase-like"/>
    <property type="match status" value="1"/>
</dbReference>
<dbReference type="EC" id="3.1.3.89" evidence="5"/>
<dbReference type="OrthoDB" id="9796032at2"/>
<evidence type="ECO:0000259" key="8">
    <source>
        <dbReference type="SMART" id="SM00471"/>
    </source>
</evidence>
<comment type="catalytic activity">
    <reaction evidence="1">
        <text>a 2'-deoxyribonucleoside 5'-phosphate + H2O = a 2'-deoxyribonucleoside + phosphate</text>
        <dbReference type="Rhea" id="RHEA:36167"/>
        <dbReference type="ChEBI" id="CHEBI:15377"/>
        <dbReference type="ChEBI" id="CHEBI:18274"/>
        <dbReference type="ChEBI" id="CHEBI:43474"/>
        <dbReference type="ChEBI" id="CHEBI:65317"/>
        <dbReference type="EC" id="3.1.3.89"/>
    </reaction>
</comment>
<comment type="caution">
    <text evidence="9">The sequence shown here is derived from an EMBL/GenBank/DDBJ whole genome shotgun (WGS) entry which is preliminary data.</text>
</comment>
<keyword evidence="6" id="KW-0479">Metal-binding</keyword>
<organism evidence="9 10">
    <name type="scientific">Streptococcus hillyeri</name>
    <dbReference type="NCBI Taxonomy" id="2282420"/>
    <lineage>
        <taxon>Bacteria</taxon>
        <taxon>Bacillati</taxon>
        <taxon>Bacillota</taxon>
        <taxon>Bacilli</taxon>
        <taxon>Lactobacillales</taxon>
        <taxon>Streptococcaceae</taxon>
        <taxon>Streptococcus</taxon>
    </lineage>
</organism>
<dbReference type="GO" id="GO:0005737">
    <property type="term" value="C:cytoplasm"/>
    <property type="evidence" value="ECO:0007669"/>
    <property type="project" value="TreeGrafter"/>
</dbReference>
<evidence type="ECO:0000256" key="2">
    <source>
        <dbReference type="ARBA" id="ARBA00001936"/>
    </source>
</evidence>
<dbReference type="AlphaFoldDB" id="A0A3L9E038"/>
<protein>
    <recommendedName>
        <fullName evidence="5">5'-deoxynucleotidase</fullName>
        <ecNumber evidence="5">3.1.3.89</ecNumber>
    </recommendedName>
</protein>
<evidence type="ECO:0000313" key="10">
    <source>
        <dbReference type="Proteomes" id="UP000279194"/>
    </source>
</evidence>
<evidence type="ECO:0000256" key="5">
    <source>
        <dbReference type="ARBA" id="ARBA00012964"/>
    </source>
</evidence>
<dbReference type="Pfam" id="PF13023">
    <property type="entry name" value="HD_3"/>
    <property type="match status" value="1"/>
</dbReference>
<gene>
    <name evidence="9" type="ORF">EAF07_01870</name>
</gene>
<dbReference type="SMART" id="SM00471">
    <property type="entry name" value="HDc"/>
    <property type="match status" value="1"/>
</dbReference>
<comment type="cofactor">
    <cofactor evidence="3">
        <name>Co(2+)</name>
        <dbReference type="ChEBI" id="CHEBI:48828"/>
    </cofactor>
</comment>
<dbReference type="PANTHER" id="PTHR11845:SF13">
    <property type="entry name" value="5'-DEOXYNUCLEOTIDASE HDDC2"/>
    <property type="match status" value="1"/>
</dbReference>
<feature type="domain" description="HD/PDEase" evidence="8">
    <location>
        <begin position="30"/>
        <end position="148"/>
    </location>
</feature>
<dbReference type="PANTHER" id="PTHR11845">
    <property type="entry name" value="5'-DEOXYNUCLEOTIDASE HDDC2"/>
    <property type="match status" value="1"/>
</dbReference>
<comment type="subunit">
    <text evidence="4">Homodimer.</text>
</comment>
<evidence type="ECO:0000256" key="1">
    <source>
        <dbReference type="ARBA" id="ARBA00001638"/>
    </source>
</evidence>
<reference evidence="9 10" key="1">
    <citation type="submission" date="2018-10" db="EMBL/GenBank/DDBJ databases">
        <title>Streptococcus hillyeri sp. nov., isolated from equine tracheal sample.</title>
        <authorList>
            <person name="Macfadyen A.C."/>
            <person name="Waller A."/>
            <person name="Paterson G.K."/>
        </authorList>
    </citation>
    <scope>NUCLEOTIDE SEQUENCE [LARGE SCALE GENOMIC DNA]</scope>
    <source>
        <strain evidence="9 10">28462</strain>
    </source>
</reference>
<dbReference type="GO" id="GO:0002953">
    <property type="term" value="F:5'-deoxynucleotidase activity"/>
    <property type="evidence" value="ECO:0007669"/>
    <property type="project" value="UniProtKB-EC"/>
</dbReference>
<evidence type="ECO:0000256" key="7">
    <source>
        <dbReference type="ARBA" id="ARBA00022801"/>
    </source>
</evidence>
<sequence length="193" mass="22335">MTELQAQWNFFNEVEKLKTITRQNQTLDKRFENSAEHSWQLALMAVTLRQYFSETVDMEKVMTMLLLHDVGEIGVGDTSAFDEIGKLDSYERELASVTQTFSFLPMEQKEYYLNLWQEFEKGHSVEARYARCVDAIAPLMNHLLIAEEGDNPDGLTKTQVLAKKAFIEAESPDLWQWVLDMIDQSVEKGLYLP</sequence>